<organism evidence="2 3">
    <name type="scientific">Diploptera punctata</name>
    <name type="common">Pacific beetle cockroach</name>
    <dbReference type="NCBI Taxonomy" id="6984"/>
    <lineage>
        <taxon>Eukaryota</taxon>
        <taxon>Metazoa</taxon>
        <taxon>Ecdysozoa</taxon>
        <taxon>Arthropoda</taxon>
        <taxon>Hexapoda</taxon>
        <taxon>Insecta</taxon>
        <taxon>Pterygota</taxon>
        <taxon>Neoptera</taxon>
        <taxon>Polyneoptera</taxon>
        <taxon>Dictyoptera</taxon>
        <taxon>Blattodea</taxon>
        <taxon>Blaberoidea</taxon>
        <taxon>Blaberidae</taxon>
        <taxon>Diplopterinae</taxon>
        <taxon>Diploptera</taxon>
    </lineage>
</organism>
<dbReference type="AlphaFoldDB" id="A0AAD8EN30"/>
<comment type="caution">
    <text evidence="2">The sequence shown here is derived from an EMBL/GenBank/DDBJ whole genome shotgun (WGS) entry which is preliminary data.</text>
</comment>
<accession>A0AAD8EN30</accession>
<dbReference type="Proteomes" id="UP001233999">
    <property type="component" value="Unassembled WGS sequence"/>
</dbReference>
<gene>
    <name evidence="2" type="ORF">L9F63_012933</name>
</gene>
<evidence type="ECO:0000313" key="3">
    <source>
        <dbReference type="Proteomes" id="UP001233999"/>
    </source>
</evidence>
<reference evidence="2" key="2">
    <citation type="submission" date="2023-05" db="EMBL/GenBank/DDBJ databases">
        <authorList>
            <person name="Fouks B."/>
        </authorList>
    </citation>
    <scope>NUCLEOTIDE SEQUENCE</scope>
    <source>
        <strain evidence="2">Stay&amp;Tobe</strain>
        <tissue evidence="2">Testes</tissue>
    </source>
</reference>
<keyword evidence="1" id="KW-1133">Transmembrane helix</keyword>
<feature type="transmembrane region" description="Helical" evidence="1">
    <location>
        <begin position="51"/>
        <end position="75"/>
    </location>
</feature>
<evidence type="ECO:0000313" key="2">
    <source>
        <dbReference type="EMBL" id="KAJ9595874.1"/>
    </source>
</evidence>
<evidence type="ECO:0000256" key="1">
    <source>
        <dbReference type="SAM" id="Phobius"/>
    </source>
</evidence>
<keyword evidence="3" id="KW-1185">Reference proteome</keyword>
<keyword evidence="1" id="KW-0812">Transmembrane</keyword>
<protein>
    <submittedName>
        <fullName evidence="2">Uncharacterized protein</fullName>
    </submittedName>
</protein>
<name>A0AAD8EN30_DIPPU</name>
<dbReference type="EMBL" id="JASPKZ010002306">
    <property type="protein sequence ID" value="KAJ9595874.1"/>
    <property type="molecule type" value="Genomic_DNA"/>
</dbReference>
<proteinExistence type="predicted"/>
<reference evidence="2" key="1">
    <citation type="journal article" date="2023" name="IScience">
        <title>Live-bearing cockroach genome reveals convergent evolutionary mechanisms linked to viviparity in insects and beyond.</title>
        <authorList>
            <person name="Fouks B."/>
            <person name="Harrison M.C."/>
            <person name="Mikhailova A.A."/>
            <person name="Marchal E."/>
            <person name="English S."/>
            <person name="Carruthers M."/>
            <person name="Jennings E.C."/>
            <person name="Chiamaka E.L."/>
            <person name="Frigard R.A."/>
            <person name="Pippel M."/>
            <person name="Attardo G.M."/>
            <person name="Benoit J.B."/>
            <person name="Bornberg-Bauer E."/>
            <person name="Tobe S.S."/>
        </authorList>
    </citation>
    <scope>NUCLEOTIDE SEQUENCE</scope>
    <source>
        <strain evidence="2">Stay&amp;Tobe</strain>
    </source>
</reference>
<feature type="non-terminal residue" evidence="2">
    <location>
        <position position="102"/>
    </location>
</feature>
<sequence length="102" mass="11673">YYALVRYAGQRQSTFTSKARAFSTGVGVSDFVTDLGRFKSFFISVTLDKKLVFSTWLVVTVFFPILLLLILLYVVKIQRSQLPHLPRCCHIAILPIKTQNME</sequence>
<keyword evidence="1" id="KW-0472">Membrane</keyword>